<name>A0A2S9YSW4_9BACT</name>
<dbReference type="OrthoDB" id="9795928at2"/>
<dbReference type="PANTHER" id="PTHR30069:SF40">
    <property type="entry name" value="TONB-DEPENDENT RECEPTOR NMB0964-RELATED"/>
    <property type="match status" value="1"/>
</dbReference>
<accession>A0A2S9YSW4</accession>
<evidence type="ECO:0000259" key="9">
    <source>
        <dbReference type="Pfam" id="PF00593"/>
    </source>
</evidence>
<evidence type="ECO:0000256" key="6">
    <source>
        <dbReference type="ARBA" id="ARBA00023136"/>
    </source>
</evidence>
<keyword evidence="3" id="KW-1134">Transmembrane beta strand</keyword>
<dbReference type="GO" id="GO:0015344">
    <property type="term" value="F:siderophore uptake transmembrane transporter activity"/>
    <property type="evidence" value="ECO:0007669"/>
    <property type="project" value="TreeGrafter"/>
</dbReference>
<dbReference type="RefSeq" id="WP_146157567.1">
    <property type="nucleotide sequence ID" value="NZ_PVNL01000044.1"/>
</dbReference>
<dbReference type="PANTHER" id="PTHR30069">
    <property type="entry name" value="TONB-DEPENDENT OUTER MEMBRANE RECEPTOR"/>
    <property type="match status" value="1"/>
</dbReference>
<dbReference type="Gene3D" id="2.40.170.20">
    <property type="entry name" value="TonB-dependent receptor, beta-barrel domain"/>
    <property type="match status" value="1"/>
</dbReference>
<comment type="similarity">
    <text evidence="8">Belongs to the TonB-dependent receptor family.</text>
</comment>
<dbReference type="SUPFAM" id="SSF56935">
    <property type="entry name" value="Porins"/>
    <property type="match status" value="1"/>
</dbReference>
<protein>
    <submittedName>
        <fullName evidence="11">TonB-dependent Receptor Plug Domain protein</fullName>
    </submittedName>
</protein>
<dbReference type="GO" id="GO:0044718">
    <property type="term" value="P:siderophore transmembrane transport"/>
    <property type="evidence" value="ECO:0007669"/>
    <property type="project" value="TreeGrafter"/>
</dbReference>
<keyword evidence="2" id="KW-0813">Transport</keyword>
<comment type="subcellular location">
    <subcellularLocation>
        <location evidence="1">Cell outer membrane</location>
        <topology evidence="1">Multi-pass membrane protein</topology>
    </subcellularLocation>
</comment>
<evidence type="ECO:0000256" key="4">
    <source>
        <dbReference type="ARBA" id="ARBA00022692"/>
    </source>
</evidence>
<organism evidence="11 12">
    <name type="scientific">Enhygromyxa salina</name>
    <dbReference type="NCBI Taxonomy" id="215803"/>
    <lineage>
        <taxon>Bacteria</taxon>
        <taxon>Pseudomonadati</taxon>
        <taxon>Myxococcota</taxon>
        <taxon>Polyangia</taxon>
        <taxon>Nannocystales</taxon>
        <taxon>Nannocystaceae</taxon>
        <taxon>Enhygromyxa</taxon>
    </lineage>
</organism>
<comment type="caution">
    <text evidence="11">The sequence shown here is derived from an EMBL/GenBank/DDBJ whole genome shotgun (WGS) entry which is preliminary data.</text>
</comment>
<evidence type="ECO:0000313" key="12">
    <source>
        <dbReference type="Proteomes" id="UP000238823"/>
    </source>
</evidence>
<proteinExistence type="inferred from homology"/>
<evidence type="ECO:0000259" key="10">
    <source>
        <dbReference type="Pfam" id="PF07715"/>
    </source>
</evidence>
<dbReference type="AlphaFoldDB" id="A0A2S9YSW4"/>
<keyword evidence="7" id="KW-0998">Cell outer membrane</keyword>
<evidence type="ECO:0000256" key="7">
    <source>
        <dbReference type="ARBA" id="ARBA00023237"/>
    </source>
</evidence>
<evidence type="ECO:0000256" key="2">
    <source>
        <dbReference type="ARBA" id="ARBA00022448"/>
    </source>
</evidence>
<evidence type="ECO:0000256" key="8">
    <source>
        <dbReference type="RuleBase" id="RU003357"/>
    </source>
</evidence>
<keyword evidence="4" id="KW-0812">Transmembrane</keyword>
<dbReference type="InterPro" id="IPR036942">
    <property type="entry name" value="Beta-barrel_TonB_sf"/>
</dbReference>
<feature type="domain" description="TonB-dependent receptor-like beta-barrel" evidence="9">
    <location>
        <begin position="354"/>
        <end position="771"/>
    </location>
</feature>
<dbReference type="InterPro" id="IPR037066">
    <property type="entry name" value="Plug_dom_sf"/>
</dbReference>
<dbReference type="InterPro" id="IPR012910">
    <property type="entry name" value="Plug_dom"/>
</dbReference>
<sequence length="808" mass="88226">MPAPAQNSEDAGACTLVWEVLVLESDTGEAIPNAQLALRAPANPSSPRLRTEAFLHTRADGRARVTGLCPGPLQVTVSKAEHDSRRVHLELSAATTESLVELDALHGHHDERVIVVHDDSDPTLAASESLSGAELSRRRGAGLADVLTGISGVSTLRGTAGGLGKPIIRGQFGRRNMIVFDQIRHEGQEWGIDHAPEVDPQAADRVTVIKGAGTTRFGPEAAGGVVLLEPRPLPRTPSLRGEVGGFGYSNPLGGGGSFRLDYAPKRGKGLATRVEGNLARHRSALTPDYPLDNTGSLTWNVGARIGYISESIDVEVGYHLMRQQLGICTCLQISTAEEFQRSVALGQPVAVDAYRADFELERPRQEIWHHLALARTRVALGHAGELHATYSYQFNDRQEFAIVRESVVGPQLDFGLATHSLDLRYEHAAVDLRRWTLVGALGAGLTQQRNEFESTASLVPDYEQWGWSVYDIERFVHDRVEIEFGARYEGLHRSAALAERDYLGQQAGGRIDAEACEPTADNGGTCKHLFNTASATFGVLGRPIRRARDFTIRGQLNSSARIPAIDEHFMNGAAPSFPMLGLGDSRLGVERTWGGELSVQYAGAWWFVEAAAFSSFVDDYIYFVAEQQEGQCAPLTCTTRGPFPVFVFQPTNALFNGGEVRFDLQAPRIPFALAGSAAWVRGHDLEAAGPLAFMPADRYSLTGRYLFPDSRLTTRAYLELGGTVVTRQTRYQPELDFAPPPPAYVLLGAGAGVEFLGEREIYRLSVTGTNLLNMRYRDFNSLLRYFADEPGWGLQLRFAVDFDVALGS</sequence>
<keyword evidence="11" id="KW-0675">Receptor</keyword>
<reference evidence="11 12" key="1">
    <citation type="submission" date="2018-03" db="EMBL/GenBank/DDBJ databases">
        <title>Draft Genome Sequences of the Obligatory Marine Myxobacteria Enhygromyxa salina SWB007.</title>
        <authorList>
            <person name="Poehlein A."/>
            <person name="Moghaddam J.A."/>
            <person name="Harms H."/>
            <person name="Alanjari M."/>
            <person name="Koenig G.M."/>
            <person name="Daniel R."/>
            <person name="Schaeberle T.F."/>
        </authorList>
    </citation>
    <scope>NUCLEOTIDE SEQUENCE [LARGE SCALE GENOMIC DNA]</scope>
    <source>
        <strain evidence="11 12">SWB007</strain>
    </source>
</reference>
<evidence type="ECO:0000313" key="11">
    <source>
        <dbReference type="EMBL" id="PRQ08176.1"/>
    </source>
</evidence>
<dbReference type="GO" id="GO:0009279">
    <property type="term" value="C:cell outer membrane"/>
    <property type="evidence" value="ECO:0007669"/>
    <property type="project" value="UniProtKB-SubCell"/>
</dbReference>
<dbReference type="InterPro" id="IPR000531">
    <property type="entry name" value="Beta-barrel_TonB"/>
</dbReference>
<dbReference type="EMBL" id="PVNL01000044">
    <property type="protein sequence ID" value="PRQ08176.1"/>
    <property type="molecule type" value="Genomic_DNA"/>
</dbReference>
<evidence type="ECO:0000256" key="5">
    <source>
        <dbReference type="ARBA" id="ARBA00023077"/>
    </source>
</evidence>
<evidence type="ECO:0000256" key="3">
    <source>
        <dbReference type="ARBA" id="ARBA00022452"/>
    </source>
</evidence>
<dbReference type="Pfam" id="PF07715">
    <property type="entry name" value="Plug"/>
    <property type="match status" value="1"/>
</dbReference>
<evidence type="ECO:0000256" key="1">
    <source>
        <dbReference type="ARBA" id="ARBA00004571"/>
    </source>
</evidence>
<dbReference type="Proteomes" id="UP000238823">
    <property type="component" value="Unassembled WGS sequence"/>
</dbReference>
<feature type="domain" description="TonB-dependent receptor plug" evidence="10">
    <location>
        <begin position="125"/>
        <end position="225"/>
    </location>
</feature>
<gene>
    <name evidence="11" type="ORF">ENSA7_21480</name>
</gene>
<dbReference type="Gene3D" id="2.170.130.10">
    <property type="entry name" value="TonB-dependent receptor, plug domain"/>
    <property type="match status" value="1"/>
</dbReference>
<keyword evidence="5 8" id="KW-0798">TonB box</keyword>
<dbReference type="Pfam" id="PF00593">
    <property type="entry name" value="TonB_dep_Rec_b-barrel"/>
    <property type="match status" value="1"/>
</dbReference>
<keyword evidence="6 8" id="KW-0472">Membrane</keyword>
<dbReference type="InterPro" id="IPR039426">
    <property type="entry name" value="TonB-dep_rcpt-like"/>
</dbReference>